<dbReference type="InterPro" id="IPR011042">
    <property type="entry name" value="6-blade_b-propeller_TolB-like"/>
</dbReference>
<dbReference type="EMBL" id="JBGMEL010000001">
    <property type="protein sequence ID" value="MFA0789307.1"/>
    <property type="molecule type" value="Genomic_DNA"/>
</dbReference>
<dbReference type="PROSITE" id="PS51257">
    <property type="entry name" value="PROKAR_LIPOPROTEIN"/>
    <property type="match status" value="1"/>
</dbReference>
<evidence type="ECO:0000256" key="1">
    <source>
        <dbReference type="ARBA" id="ARBA00022729"/>
    </source>
</evidence>
<keyword evidence="1 2" id="KW-0732">Signal</keyword>
<dbReference type="Gene3D" id="2.120.10.30">
    <property type="entry name" value="TolB, C-terminal domain"/>
    <property type="match status" value="1"/>
</dbReference>
<organism evidence="4 5">
    <name type="scientific">Microbulbifer echini</name>
    <dbReference type="NCBI Taxonomy" id="1529067"/>
    <lineage>
        <taxon>Bacteria</taxon>
        <taxon>Pseudomonadati</taxon>
        <taxon>Pseudomonadota</taxon>
        <taxon>Gammaproteobacteria</taxon>
        <taxon>Cellvibrionales</taxon>
        <taxon>Microbulbiferaceae</taxon>
        <taxon>Microbulbifer</taxon>
    </lineage>
</organism>
<dbReference type="Pfam" id="PF13205">
    <property type="entry name" value="Big_5"/>
    <property type="match status" value="1"/>
</dbReference>
<keyword evidence="5" id="KW-1185">Reference proteome</keyword>
<feature type="domain" description="SbsA Ig-like" evidence="3">
    <location>
        <begin position="127"/>
        <end position="221"/>
    </location>
</feature>
<accession>A0ABV4NIY6</accession>
<sequence length="610" mass="66001">MKVGFLKAILYVAIVSSLTACSGGSGSNDSIDTISPSVTLNPASGDTLSLTGSVTLDFSEAITLSDVILSGDMGRRGVLTQFDADTLKLFPKEKWEEGEVLSLLINAKDAAGNRMQEVTASYQIEAVAPELVSISPAGERLEKGGTITVQFSETMNQESLQLTGSLTVDAYDLVWLEGSRVNDTLRISPKKGWISGKDRTFALEVEDSVGNKLSKFEASFTVPLYFENFDAAQVVVGQEDFSSTVSGLNEKNIAEYPIGSVAVSDNGRLFISDTGNNRVLGYNEIPKVNGAPANFVLGQEDLYSAVSNNDSTLTKGYGKPTRVSISKNKLLVTQAFIRRSFLYDEVPEDGEASPHLALGLRDGDGDTCNSSEFSFLESSIVVNGKIIAADTGNSRILIWDELPNEHEAPANLVLGQSSFNHCLANDDKQDGSSSATTARTLSQPNDIWSDGEKLAVVDTLNNRVLLWNTFPKSNFVPADVVLGQKNFSVNQGGSGTGDAADWPVTNKTFNEPYLGIWSNGLQLFLVDGVNHRVLIWDQWPENNFAAADWVIGQSDFEKNAFNDTDQNGTNNQGELPSASTLKWPEGVVGYQDKLFVTDSGNNRILIFKSR</sequence>
<dbReference type="InterPro" id="IPR032812">
    <property type="entry name" value="SbsA_Ig"/>
</dbReference>
<feature type="signal peptide" evidence="2">
    <location>
        <begin position="1"/>
        <end position="22"/>
    </location>
</feature>
<evidence type="ECO:0000313" key="5">
    <source>
        <dbReference type="Proteomes" id="UP001569414"/>
    </source>
</evidence>
<dbReference type="SUPFAM" id="SSF75011">
    <property type="entry name" value="3-carboxy-cis,cis-mucoante lactonizing enzyme"/>
    <property type="match status" value="1"/>
</dbReference>
<comment type="caution">
    <text evidence="4">The sequence shown here is derived from an EMBL/GenBank/DDBJ whole genome shotgun (WGS) entry which is preliminary data.</text>
</comment>
<proteinExistence type="predicted"/>
<gene>
    <name evidence="4" type="ORF">ACCI51_02045</name>
</gene>
<evidence type="ECO:0000256" key="2">
    <source>
        <dbReference type="SAM" id="SignalP"/>
    </source>
</evidence>
<evidence type="ECO:0000313" key="4">
    <source>
        <dbReference type="EMBL" id="MFA0789307.1"/>
    </source>
</evidence>
<reference evidence="4 5" key="1">
    <citation type="submission" date="2024-08" db="EMBL/GenBank/DDBJ databases">
        <authorList>
            <person name="Ishaq N."/>
        </authorList>
    </citation>
    <scope>NUCLEOTIDE SEQUENCE [LARGE SCALE GENOMIC DNA]</scope>
    <source>
        <strain evidence="4 5">JCM 30400</strain>
    </source>
</reference>
<name>A0ABV4NIY6_9GAMM</name>
<evidence type="ECO:0000259" key="3">
    <source>
        <dbReference type="Pfam" id="PF13205"/>
    </source>
</evidence>
<protein>
    <submittedName>
        <fullName evidence="4">Ig-like domain-containing protein</fullName>
    </submittedName>
</protein>
<dbReference type="Proteomes" id="UP001569414">
    <property type="component" value="Unassembled WGS sequence"/>
</dbReference>
<feature type="chain" id="PRO_5046436816" evidence="2">
    <location>
        <begin position="23"/>
        <end position="610"/>
    </location>
</feature>
<dbReference type="RefSeq" id="WP_371842417.1">
    <property type="nucleotide sequence ID" value="NZ_JBGMEL010000001.1"/>
</dbReference>